<evidence type="ECO:0000259" key="4">
    <source>
        <dbReference type="Pfam" id="PF00764"/>
    </source>
</evidence>
<evidence type="ECO:0000313" key="5">
    <source>
        <dbReference type="EMBL" id="KPQ41780.1"/>
    </source>
</evidence>
<sequence length="83" mass="9586">MWGQPAKEIEQAEKKAEKISQKHYTIDAKDEFVKDYIFPLIKANGSYEGYVLGTSIARPLIAKKSRRSCKKRKSTGSCPWMYR</sequence>
<dbReference type="Pfam" id="PF00764">
    <property type="entry name" value="Arginosuc_synth"/>
    <property type="match status" value="1"/>
</dbReference>
<keyword evidence="2" id="KW-0547">Nucleotide-binding</keyword>
<dbReference type="GO" id="GO:0005737">
    <property type="term" value="C:cytoplasm"/>
    <property type="evidence" value="ECO:0007669"/>
    <property type="project" value="TreeGrafter"/>
</dbReference>
<dbReference type="GO" id="GO:0000053">
    <property type="term" value="P:argininosuccinate metabolic process"/>
    <property type="evidence" value="ECO:0007669"/>
    <property type="project" value="TreeGrafter"/>
</dbReference>
<accession>A0A0P7ZE43</accession>
<evidence type="ECO:0000256" key="2">
    <source>
        <dbReference type="ARBA" id="ARBA00022741"/>
    </source>
</evidence>
<gene>
    <name evidence="5" type="ORF">MPEBLZ_03674</name>
</gene>
<dbReference type="Proteomes" id="UP000050360">
    <property type="component" value="Unassembled WGS sequence"/>
</dbReference>
<protein>
    <submittedName>
        <fullName evidence="5">Argininosuccinate synthase</fullName>
        <ecNumber evidence="5">6.3.4.5</ecNumber>
    </submittedName>
</protein>
<dbReference type="PANTHER" id="PTHR11587:SF2">
    <property type="entry name" value="ARGININOSUCCINATE SYNTHASE"/>
    <property type="match status" value="1"/>
</dbReference>
<dbReference type="InterPro" id="IPR048267">
    <property type="entry name" value="Arginosuc_syn_N"/>
</dbReference>
<dbReference type="Gene3D" id="3.40.50.620">
    <property type="entry name" value="HUPs"/>
    <property type="match status" value="1"/>
</dbReference>
<dbReference type="EMBL" id="LKCM01000305">
    <property type="protein sequence ID" value="KPQ41780.1"/>
    <property type="molecule type" value="Genomic_DNA"/>
</dbReference>
<dbReference type="AlphaFoldDB" id="A0A0P7ZE43"/>
<comment type="caution">
    <text evidence="5">The sequence shown here is derived from an EMBL/GenBank/DDBJ whole genome shotgun (WGS) entry which is preliminary data.</text>
</comment>
<dbReference type="GO" id="GO:0006526">
    <property type="term" value="P:L-arginine biosynthetic process"/>
    <property type="evidence" value="ECO:0007669"/>
    <property type="project" value="InterPro"/>
</dbReference>
<dbReference type="GO" id="GO:0005524">
    <property type="term" value="F:ATP binding"/>
    <property type="evidence" value="ECO:0007669"/>
    <property type="project" value="UniProtKB-KW"/>
</dbReference>
<reference evidence="5 6" key="1">
    <citation type="submission" date="2015-09" db="EMBL/GenBank/DDBJ databases">
        <title>A metagenomics-based metabolic model of nitrate-dependent anaerobic oxidation of methane by Methanoperedens-like archaea.</title>
        <authorList>
            <person name="Arshad A."/>
            <person name="Speth D.R."/>
            <person name="De Graaf R.M."/>
            <person name="Op Den Camp H.J."/>
            <person name="Jetten M.S."/>
            <person name="Welte C.U."/>
        </authorList>
    </citation>
    <scope>NUCLEOTIDE SEQUENCE [LARGE SCALE GENOMIC DNA]</scope>
</reference>
<keyword evidence="1 5" id="KW-0436">Ligase</keyword>
<evidence type="ECO:0000256" key="1">
    <source>
        <dbReference type="ARBA" id="ARBA00022598"/>
    </source>
</evidence>
<evidence type="ECO:0000256" key="3">
    <source>
        <dbReference type="ARBA" id="ARBA00022840"/>
    </source>
</evidence>
<evidence type="ECO:0000313" key="6">
    <source>
        <dbReference type="Proteomes" id="UP000050360"/>
    </source>
</evidence>
<proteinExistence type="predicted"/>
<dbReference type="EC" id="6.3.4.5" evidence="5"/>
<dbReference type="PATRIC" id="fig|1719120.3.peg.3986"/>
<dbReference type="InterPro" id="IPR001518">
    <property type="entry name" value="Arginosuc_synth"/>
</dbReference>
<dbReference type="InterPro" id="IPR014729">
    <property type="entry name" value="Rossmann-like_a/b/a_fold"/>
</dbReference>
<dbReference type="SUPFAM" id="SSF52402">
    <property type="entry name" value="Adenine nucleotide alpha hydrolases-like"/>
    <property type="match status" value="1"/>
</dbReference>
<feature type="domain" description="Arginosuccinate synthase-like N-terminal" evidence="4">
    <location>
        <begin position="3"/>
        <end position="72"/>
    </location>
</feature>
<dbReference type="GO" id="GO:0004055">
    <property type="term" value="F:argininosuccinate synthase activity"/>
    <property type="evidence" value="ECO:0007669"/>
    <property type="project" value="UniProtKB-EC"/>
</dbReference>
<organism evidence="5 6">
    <name type="scientific">Candidatus Methanoperedens nitratireducens</name>
    <dbReference type="NCBI Taxonomy" id="1392998"/>
    <lineage>
        <taxon>Archaea</taxon>
        <taxon>Methanobacteriati</taxon>
        <taxon>Methanobacteriota</taxon>
        <taxon>Stenosarchaea group</taxon>
        <taxon>Methanomicrobia</taxon>
        <taxon>Methanosarcinales</taxon>
        <taxon>ANME-2 cluster</taxon>
        <taxon>Candidatus Methanoperedentaceae</taxon>
        <taxon>Candidatus Methanoperedens</taxon>
    </lineage>
</organism>
<dbReference type="GO" id="GO:0000050">
    <property type="term" value="P:urea cycle"/>
    <property type="evidence" value="ECO:0007669"/>
    <property type="project" value="TreeGrafter"/>
</dbReference>
<dbReference type="PANTHER" id="PTHR11587">
    <property type="entry name" value="ARGININOSUCCINATE SYNTHASE"/>
    <property type="match status" value="1"/>
</dbReference>
<keyword evidence="3" id="KW-0067">ATP-binding</keyword>
<name>A0A0P7ZE43_9EURY</name>